<feature type="region of interest" description="Disordered" evidence="1">
    <location>
        <begin position="572"/>
        <end position="619"/>
    </location>
</feature>
<protein>
    <submittedName>
        <fullName evidence="2">Uncharacterized protein</fullName>
    </submittedName>
</protein>
<feature type="compositionally biased region" description="Basic and acidic residues" evidence="1">
    <location>
        <begin position="291"/>
        <end position="326"/>
    </location>
</feature>
<feature type="region of interest" description="Disordered" evidence="1">
    <location>
        <begin position="1"/>
        <end position="383"/>
    </location>
</feature>
<gene>
    <name evidence="2" type="ORF">EV702DRAFT_1270099</name>
</gene>
<feature type="compositionally biased region" description="Basic and acidic residues" evidence="1">
    <location>
        <begin position="249"/>
        <end position="259"/>
    </location>
</feature>
<feature type="compositionally biased region" description="Basic residues" evidence="1">
    <location>
        <begin position="120"/>
        <end position="131"/>
    </location>
</feature>
<feature type="compositionally biased region" description="Low complexity" evidence="1">
    <location>
        <begin position="597"/>
        <end position="606"/>
    </location>
</feature>
<dbReference type="OrthoDB" id="3269397at2759"/>
<keyword evidence="3" id="KW-1185">Reference proteome</keyword>
<evidence type="ECO:0000256" key="1">
    <source>
        <dbReference type="SAM" id="MobiDB-lite"/>
    </source>
</evidence>
<dbReference type="Proteomes" id="UP000714275">
    <property type="component" value="Unassembled WGS sequence"/>
</dbReference>
<reference evidence="2" key="1">
    <citation type="journal article" date="2020" name="New Phytol.">
        <title>Comparative genomics reveals dynamic genome evolution in host specialist ectomycorrhizal fungi.</title>
        <authorList>
            <person name="Lofgren L.A."/>
            <person name="Nguyen N.H."/>
            <person name="Vilgalys R."/>
            <person name="Ruytinx J."/>
            <person name="Liao H.L."/>
            <person name="Branco S."/>
            <person name="Kuo A."/>
            <person name="LaButti K."/>
            <person name="Lipzen A."/>
            <person name="Andreopoulos W."/>
            <person name="Pangilinan J."/>
            <person name="Riley R."/>
            <person name="Hundley H."/>
            <person name="Na H."/>
            <person name="Barry K."/>
            <person name="Grigoriev I.V."/>
            <person name="Stajich J.E."/>
            <person name="Kennedy P.G."/>
        </authorList>
    </citation>
    <scope>NUCLEOTIDE SEQUENCE</scope>
    <source>
        <strain evidence="2">DOB743</strain>
    </source>
</reference>
<sequence>MQLPMSGLPPKPEVSRTASSWPEPADDRRYVGRPVPMAAPDHYRPRRDDRDRDRDRSYHPPPPRSPRGRDTYTSPSRNDTHREYYHREERPRGERGWEPDRRALERRDDRAWTRDEHIGRGRGRGRGRVSPRRGNSYHGGGGSWRARDSERDRDYGGRERSREYDRNHHDRRRFDDRERSSMHRAYSPRQDSNERRREHYSPTKSSYSPRRHSRPPSPDGSTHRHSSRSPVKHEAGYSPRPPSAPQSHYSDHRGDDRRRQTPSPRPSSLFRDVKPEPTRLTVSPAHSQRSLRAEKSTTKSASPHESKDDLHHVHLKVETVLEDVHIGRSPASSQGDQDAEGDFKMRDAKTPPTPASPAPSLKHPIPEEPPGEMAKPPTAPFLPPFTRRETLKERLGQKYKDELSQIEAIEASRSRAASEQVQISKAVRRAFHELDITSIDLRAAQIRREHAENHRRKAASANGFEAEFSGSVCWRRCGGVSWVDGREGYAALSGTGGQLTEMKVRGWGETSREREKADSIWMPLRLGMQAIRPGGGIYVRTALCAANLAVDTCCPTLQGNIAAFYTQMGGWDKSSSGSGRSNLRKVGEWYGSGRGASRGTSQTTRGSSEEQVSQGDGGT</sequence>
<feature type="compositionally biased region" description="Polar residues" evidence="1">
    <location>
        <begin position="609"/>
        <end position="619"/>
    </location>
</feature>
<evidence type="ECO:0000313" key="3">
    <source>
        <dbReference type="Proteomes" id="UP000714275"/>
    </source>
</evidence>
<organism evidence="2 3">
    <name type="scientific">Suillus placidus</name>
    <dbReference type="NCBI Taxonomy" id="48579"/>
    <lineage>
        <taxon>Eukaryota</taxon>
        <taxon>Fungi</taxon>
        <taxon>Dikarya</taxon>
        <taxon>Basidiomycota</taxon>
        <taxon>Agaricomycotina</taxon>
        <taxon>Agaricomycetes</taxon>
        <taxon>Agaricomycetidae</taxon>
        <taxon>Boletales</taxon>
        <taxon>Suillineae</taxon>
        <taxon>Suillaceae</taxon>
        <taxon>Suillus</taxon>
    </lineage>
</organism>
<dbReference type="EMBL" id="JABBWD010000043">
    <property type="protein sequence ID" value="KAG1774314.1"/>
    <property type="molecule type" value="Genomic_DNA"/>
</dbReference>
<feature type="compositionally biased region" description="Polar residues" evidence="1">
    <location>
        <begin position="280"/>
        <end position="290"/>
    </location>
</feature>
<accession>A0A9P7CZU9</accession>
<feature type="compositionally biased region" description="Basic and acidic residues" evidence="1">
    <location>
        <begin position="145"/>
        <end position="181"/>
    </location>
</feature>
<proteinExistence type="predicted"/>
<feature type="compositionally biased region" description="Basic and acidic residues" evidence="1">
    <location>
        <begin position="78"/>
        <end position="119"/>
    </location>
</feature>
<evidence type="ECO:0000313" key="2">
    <source>
        <dbReference type="EMBL" id="KAG1774314.1"/>
    </source>
</evidence>
<feature type="compositionally biased region" description="Basic and acidic residues" evidence="1">
    <location>
        <begin position="41"/>
        <end position="58"/>
    </location>
</feature>
<name>A0A9P7CZU9_9AGAM</name>
<comment type="caution">
    <text evidence="2">The sequence shown here is derived from an EMBL/GenBank/DDBJ whole genome shotgun (WGS) entry which is preliminary data.</text>
</comment>
<feature type="compositionally biased region" description="Basic and acidic residues" evidence="1">
    <location>
        <begin position="191"/>
        <end position="201"/>
    </location>
</feature>
<dbReference type="AlphaFoldDB" id="A0A9P7CZU9"/>